<accession>A0ABR3FG07</accession>
<comment type="similarity">
    <text evidence="1">Belongs to the ATP-dependent AMP-binding enzyme family.</text>
</comment>
<dbReference type="SUPFAM" id="SSF56801">
    <property type="entry name" value="Acetyl-CoA synthetase-like"/>
    <property type="match status" value="1"/>
</dbReference>
<dbReference type="Gene3D" id="2.30.38.10">
    <property type="entry name" value="Luciferase, Domain 3"/>
    <property type="match status" value="1"/>
</dbReference>
<name>A0ABR3FG07_9AGAR</name>
<dbReference type="Proteomes" id="UP001465976">
    <property type="component" value="Unassembled WGS sequence"/>
</dbReference>
<dbReference type="EMBL" id="JBAHYK010000414">
    <property type="protein sequence ID" value="KAL0574266.1"/>
    <property type="molecule type" value="Genomic_DNA"/>
</dbReference>
<dbReference type="PANTHER" id="PTHR24096">
    <property type="entry name" value="LONG-CHAIN-FATTY-ACID--COA LIGASE"/>
    <property type="match status" value="1"/>
</dbReference>
<gene>
    <name evidence="4" type="ORF">V5O48_007695</name>
</gene>
<feature type="non-terminal residue" evidence="4">
    <location>
        <position position="455"/>
    </location>
</feature>
<proteinExistence type="inferred from homology"/>
<keyword evidence="2" id="KW-0436">Ligase</keyword>
<organism evidence="4 5">
    <name type="scientific">Marasmius crinis-equi</name>
    <dbReference type="NCBI Taxonomy" id="585013"/>
    <lineage>
        <taxon>Eukaryota</taxon>
        <taxon>Fungi</taxon>
        <taxon>Dikarya</taxon>
        <taxon>Basidiomycota</taxon>
        <taxon>Agaricomycotina</taxon>
        <taxon>Agaricomycetes</taxon>
        <taxon>Agaricomycetidae</taxon>
        <taxon>Agaricales</taxon>
        <taxon>Marasmiineae</taxon>
        <taxon>Marasmiaceae</taxon>
        <taxon>Marasmius</taxon>
    </lineage>
</organism>
<evidence type="ECO:0000256" key="1">
    <source>
        <dbReference type="ARBA" id="ARBA00006432"/>
    </source>
</evidence>
<dbReference type="Pfam" id="PF00501">
    <property type="entry name" value="AMP-binding"/>
    <property type="match status" value="1"/>
</dbReference>
<reference evidence="4 5" key="1">
    <citation type="submission" date="2024-02" db="EMBL/GenBank/DDBJ databases">
        <title>A draft genome for the cacao thread blight pathogen Marasmius crinis-equi.</title>
        <authorList>
            <person name="Cohen S.P."/>
            <person name="Baruah I.K."/>
            <person name="Amoako-Attah I."/>
            <person name="Bukari Y."/>
            <person name="Meinhardt L.W."/>
            <person name="Bailey B.A."/>
        </authorList>
    </citation>
    <scope>NUCLEOTIDE SEQUENCE [LARGE SCALE GENOMIC DNA]</scope>
    <source>
        <strain evidence="4 5">GH-76</strain>
    </source>
</reference>
<sequence>MENATTALGAPISQGGLGLGLDGVPEARDDGTLANPVKEMVGIMSENSIDYSVLVNSLLAGTTPYALISAYSTRFELLHALKLTRLTRLFVQAKHLPLVISAAKEVGISPDRIYVMGSEQENVDGHRTLAGLIANVQRRGTPSVGVRMVKFSSLAYLIFSSGTSGLPKAVMITHGSLAASLLQLATIGMSTTKPPPIINNLEGNPVALAFLPMHHVYGLGAYCQRTFFSPTKLIMMSRWNVDDALRLIKRYEITHLALVPAALHQMANHPDISKDHFKSLMSAGCGAAYTPLELVKKFQKYLPVEIDFMVGYGMSEGTFNATIQPSEGAVDGSGKPLFKARGEGSIGILNPGMDGRVVREDGSDAEVGEVGELYVRGQNIVAGYWENPEANRETFVVFADAKQRGRWLNTGDRVWVDKGGAVFYADRKKDTLKVSGSQVSPVEIENVLLAHPERL</sequence>
<dbReference type="PROSITE" id="PS00455">
    <property type="entry name" value="AMP_BINDING"/>
    <property type="match status" value="1"/>
</dbReference>
<evidence type="ECO:0000259" key="3">
    <source>
        <dbReference type="Pfam" id="PF00501"/>
    </source>
</evidence>
<dbReference type="InterPro" id="IPR020845">
    <property type="entry name" value="AMP-binding_CS"/>
</dbReference>
<comment type="caution">
    <text evidence="4">The sequence shown here is derived from an EMBL/GenBank/DDBJ whole genome shotgun (WGS) entry which is preliminary data.</text>
</comment>
<protein>
    <recommendedName>
        <fullName evidence="3">AMP-dependent synthetase/ligase domain-containing protein</fullName>
    </recommendedName>
</protein>
<dbReference type="InterPro" id="IPR000873">
    <property type="entry name" value="AMP-dep_synth/lig_dom"/>
</dbReference>
<evidence type="ECO:0000313" key="5">
    <source>
        <dbReference type="Proteomes" id="UP001465976"/>
    </source>
</evidence>
<dbReference type="Gene3D" id="3.40.50.980">
    <property type="match status" value="2"/>
</dbReference>
<keyword evidence="5" id="KW-1185">Reference proteome</keyword>
<dbReference type="PANTHER" id="PTHR24096:SF149">
    <property type="entry name" value="AMP-BINDING DOMAIN-CONTAINING PROTEIN-RELATED"/>
    <property type="match status" value="1"/>
</dbReference>
<evidence type="ECO:0000256" key="2">
    <source>
        <dbReference type="ARBA" id="ARBA00022598"/>
    </source>
</evidence>
<feature type="domain" description="AMP-dependent synthetase/ligase" evidence="3">
    <location>
        <begin position="39"/>
        <end position="385"/>
    </location>
</feature>
<evidence type="ECO:0000313" key="4">
    <source>
        <dbReference type="EMBL" id="KAL0574266.1"/>
    </source>
</evidence>